<dbReference type="EMBL" id="JADJNC010000034">
    <property type="protein sequence ID" value="MBK7424545.1"/>
    <property type="molecule type" value="Genomic_DNA"/>
</dbReference>
<dbReference type="Proteomes" id="UP000886602">
    <property type="component" value="Unassembled WGS sequence"/>
</dbReference>
<accession>A0A9D7FG69</accession>
<feature type="region of interest" description="Disordered" evidence="1">
    <location>
        <begin position="1"/>
        <end position="54"/>
    </location>
</feature>
<gene>
    <name evidence="2" type="ORF">IPJ48_16500</name>
</gene>
<name>A0A9D7FG69_9RHOO</name>
<feature type="compositionally biased region" description="Pro residues" evidence="1">
    <location>
        <begin position="22"/>
        <end position="36"/>
    </location>
</feature>
<evidence type="ECO:0000313" key="3">
    <source>
        <dbReference type="Proteomes" id="UP000886602"/>
    </source>
</evidence>
<protein>
    <submittedName>
        <fullName evidence="2">Uncharacterized protein</fullName>
    </submittedName>
</protein>
<comment type="caution">
    <text evidence="2">The sequence shown here is derived from an EMBL/GenBank/DDBJ whole genome shotgun (WGS) entry which is preliminary data.</text>
</comment>
<evidence type="ECO:0000256" key="1">
    <source>
        <dbReference type="SAM" id="MobiDB-lite"/>
    </source>
</evidence>
<organism evidence="2 3">
    <name type="scientific">Candidatus Propionivibrio dominans</name>
    <dbReference type="NCBI Taxonomy" id="2954373"/>
    <lineage>
        <taxon>Bacteria</taxon>
        <taxon>Pseudomonadati</taxon>
        <taxon>Pseudomonadota</taxon>
        <taxon>Betaproteobacteria</taxon>
        <taxon>Rhodocyclales</taxon>
        <taxon>Rhodocyclaceae</taxon>
        <taxon>Propionivibrio</taxon>
    </lineage>
</organism>
<reference evidence="2" key="1">
    <citation type="submission" date="2020-10" db="EMBL/GenBank/DDBJ databases">
        <title>Connecting structure to function with the recovery of over 1000 high-quality activated sludge metagenome-assembled genomes encoding full-length rRNA genes using long-read sequencing.</title>
        <authorList>
            <person name="Singleton C.M."/>
            <person name="Petriglieri F."/>
            <person name="Kristensen J.M."/>
            <person name="Kirkegaard R.H."/>
            <person name="Michaelsen T.Y."/>
            <person name="Andersen M.H."/>
            <person name="Karst S.M."/>
            <person name="Dueholm M.S."/>
            <person name="Nielsen P.H."/>
            <person name="Albertsen M."/>
        </authorList>
    </citation>
    <scope>NUCLEOTIDE SEQUENCE</scope>
    <source>
        <strain evidence="2">EsbW_18-Q3-R4-48_MAXAC.044</strain>
    </source>
</reference>
<sequence>MSAAEKLLADMDAKYGKTAGSAPPPAQQPAPAPQPVQQPQGMADRVRGYFGSPDARMKQNGLAFGGAVPAQDVPGGRAVAQAVAGRQVFGQSDGSGRDDALPAVIDGERPAALTSGEFVWPVNAVKYFGMAKLNKMLAEAEKGMAPQDEPA</sequence>
<proteinExistence type="predicted"/>
<dbReference type="AlphaFoldDB" id="A0A9D7FG69"/>
<evidence type="ECO:0000313" key="2">
    <source>
        <dbReference type="EMBL" id="MBK7424545.1"/>
    </source>
</evidence>